<evidence type="ECO:0000313" key="3">
    <source>
        <dbReference type="EMBL" id="KAA3470695.1"/>
    </source>
</evidence>
<dbReference type="InterPro" id="IPR043502">
    <property type="entry name" value="DNA/RNA_pol_sf"/>
</dbReference>
<protein>
    <submittedName>
        <fullName evidence="3">Ty3/gypsy retrotransposon protein</fullName>
    </submittedName>
</protein>
<dbReference type="AlphaFoldDB" id="A0A5B6VNY4"/>
<name>A0A5B6VNY4_9ROSI</name>
<keyword evidence="4" id="KW-1185">Reference proteome</keyword>
<gene>
    <name evidence="3" type="ORF">EPI10_016384</name>
</gene>
<dbReference type="InterPro" id="IPR050951">
    <property type="entry name" value="Retrovirus_Pol_polyprotein"/>
</dbReference>
<sequence>MAIYKAPILVLPNFQLEFCVDTDISGFGIGVVLQQQGRPIDYFSKGLGTRHQALSIYDKEMMVALLVVQKWHSYLIGRHFKIRTDH</sequence>
<dbReference type="GO" id="GO:0003824">
    <property type="term" value="F:catalytic activity"/>
    <property type="evidence" value="ECO:0007669"/>
    <property type="project" value="UniProtKB-KW"/>
</dbReference>
<dbReference type="PANTHER" id="PTHR37984:SF5">
    <property type="entry name" value="PROTEIN NYNRIN-LIKE"/>
    <property type="match status" value="1"/>
</dbReference>
<dbReference type="Proteomes" id="UP000325315">
    <property type="component" value="Unassembled WGS sequence"/>
</dbReference>
<evidence type="ECO:0000313" key="4">
    <source>
        <dbReference type="Proteomes" id="UP000325315"/>
    </source>
</evidence>
<comment type="caution">
    <text evidence="3">The sequence shown here is derived from an EMBL/GenBank/DDBJ whole genome shotgun (WGS) entry which is preliminary data.</text>
</comment>
<dbReference type="PANTHER" id="PTHR37984">
    <property type="entry name" value="PROTEIN CBG26694"/>
    <property type="match status" value="1"/>
</dbReference>
<reference evidence="4" key="1">
    <citation type="journal article" date="2019" name="Plant Biotechnol. J.">
        <title>Genome sequencing of the Australian wild diploid species Gossypium australe highlights disease resistance and delayed gland morphogenesis.</title>
        <authorList>
            <person name="Cai Y."/>
            <person name="Cai X."/>
            <person name="Wang Q."/>
            <person name="Wang P."/>
            <person name="Zhang Y."/>
            <person name="Cai C."/>
            <person name="Xu Y."/>
            <person name="Wang K."/>
            <person name="Zhou Z."/>
            <person name="Wang C."/>
            <person name="Geng S."/>
            <person name="Li B."/>
            <person name="Dong Q."/>
            <person name="Hou Y."/>
            <person name="Wang H."/>
            <person name="Ai P."/>
            <person name="Liu Z."/>
            <person name="Yi F."/>
            <person name="Sun M."/>
            <person name="An G."/>
            <person name="Cheng J."/>
            <person name="Zhang Y."/>
            <person name="Shi Q."/>
            <person name="Xie Y."/>
            <person name="Shi X."/>
            <person name="Chang Y."/>
            <person name="Huang F."/>
            <person name="Chen Y."/>
            <person name="Hong S."/>
            <person name="Mi L."/>
            <person name="Sun Q."/>
            <person name="Zhang L."/>
            <person name="Zhou B."/>
            <person name="Peng R."/>
            <person name="Zhang X."/>
            <person name="Liu F."/>
        </authorList>
    </citation>
    <scope>NUCLEOTIDE SEQUENCE [LARGE SCALE GENOMIC DNA]</scope>
    <source>
        <strain evidence="4">cv. PA1801</strain>
    </source>
</reference>
<dbReference type="EMBL" id="SMMG02000006">
    <property type="protein sequence ID" value="KAA3470695.1"/>
    <property type="molecule type" value="Genomic_DNA"/>
</dbReference>
<dbReference type="InterPro" id="IPR041577">
    <property type="entry name" value="RT_RNaseH_2"/>
</dbReference>
<evidence type="ECO:0000259" key="2">
    <source>
        <dbReference type="Pfam" id="PF17919"/>
    </source>
</evidence>
<proteinExistence type="predicted"/>
<dbReference type="Gene3D" id="3.10.20.370">
    <property type="match status" value="1"/>
</dbReference>
<feature type="domain" description="Reverse transcriptase/retrotransposon-derived protein RNase H-like" evidence="2">
    <location>
        <begin position="2"/>
        <end position="82"/>
    </location>
</feature>
<dbReference type="Pfam" id="PF17919">
    <property type="entry name" value="RT_RNaseH_2"/>
    <property type="match status" value="1"/>
</dbReference>
<keyword evidence="1" id="KW-0511">Multifunctional enzyme</keyword>
<dbReference type="OrthoDB" id="1909920at2759"/>
<accession>A0A5B6VNY4</accession>
<evidence type="ECO:0000256" key="1">
    <source>
        <dbReference type="ARBA" id="ARBA00023268"/>
    </source>
</evidence>
<organism evidence="3 4">
    <name type="scientific">Gossypium australe</name>
    <dbReference type="NCBI Taxonomy" id="47621"/>
    <lineage>
        <taxon>Eukaryota</taxon>
        <taxon>Viridiplantae</taxon>
        <taxon>Streptophyta</taxon>
        <taxon>Embryophyta</taxon>
        <taxon>Tracheophyta</taxon>
        <taxon>Spermatophyta</taxon>
        <taxon>Magnoliopsida</taxon>
        <taxon>eudicotyledons</taxon>
        <taxon>Gunneridae</taxon>
        <taxon>Pentapetalae</taxon>
        <taxon>rosids</taxon>
        <taxon>malvids</taxon>
        <taxon>Malvales</taxon>
        <taxon>Malvaceae</taxon>
        <taxon>Malvoideae</taxon>
        <taxon>Gossypium</taxon>
    </lineage>
</organism>
<dbReference type="SUPFAM" id="SSF56672">
    <property type="entry name" value="DNA/RNA polymerases"/>
    <property type="match status" value="1"/>
</dbReference>